<evidence type="ECO:0000313" key="2">
    <source>
        <dbReference type="EMBL" id="NEV61440.1"/>
    </source>
</evidence>
<proteinExistence type="predicted"/>
<sequence>MRPRGALVTVLAVWAGIGLSAVWLPSAVLLWQAVGALLLGAAATDLFLLRRLPSPRLARRMNRTLPQGVWSQVELRFANPSPYPLRLEVHDLHPAEFGVSGLPQTLRLAAKVRASLKYRLRPATRGDFLMPGCDLLLRSPLGLWQQRRTLGLQVQLRVFPNFAEISHYTLLAANDQLAQVGVRRLQRRGIGAEFHQLREYRRGDSLRQIDWKATSRMRKLISREYQDERDQRLVFLLDCGRRMRHQDAGRGHLDEALNALLLLAYVAVRQGDAVGLMTYGGPKRWLAPRKEPATVSRMLETIYDLQPSMEAADPLSAGQELLRALPRRALVVIITNSRDEDQAGLEQTAALLRRRHLVVIADLRESALDETLDAPIQDLRGALRFHAVNDWLARRRRHQERLQHLGVHVLDLLPAQLPVALVNRYFAIKRAGSL</sequence>
<protein>
    <submittedName>
        <fullName evidence="2">DUF58 domain-containing protein</fullName>
    </submittedName>
</protein>
<dbReference type="Pfam" id="PF01882">
    <property type="entry name" value="DUF58"/>
    <property type="match status" value="1"/>
</dbReference>
<name>A0A6M0JV75_9GAMM</name>
<dbReference type="InterPro" id="IPR002881">
    <property type="entry name" value="DUF58"/>
</dbReference>
<evidence type="ECO:0000259" key="1">
    <source>
        <dbReference type="Pfam" id="PF01882"/>
    </source>
</evidence>
<accession>A0A6M0JV75</accession>
<dbReference type="AlphaFoldDB" id="A0A6M0JV75"/>
<dbReference type="Gene3D" id="3.40.50.410">
    <property type="entry name" value="von Willebrand factor, type A domain"/>
    <property type="match status" value="1"/>
</dbReference>
<dbReference type="InterPro" id="IPR036465">
    <property type="entry name" value="vWFA_dom_sf"/>
</dbReference>
<dbReference type="Proteomes" id="UP000483379">
    <property type="component" value="Unassembled WGS sequence"/>
</dbReference>
<dbReference type="SUPFAM" id="SSF53300">
    <property type="entry name" value="vWA-like"/>
    <property type="match status" value="1"/>
</dbReference>
<gene>
    <name evidence="2" type="ORF">G3446_05950</name>
</gene>
<comment type="caution">
    <text evidence="2">The sequence shown here is derived from an EMBL/GenBank/DDBJ whole genome shotgun (WGS) entry which is preliminary data.</text>
</comment>
<dbReference type="PANTHER" id="PTHR33608">
    <property type="entry name" value="BLL2464 PROTEIN"/>
    <property type="match status" value="1"/>
</dbReference>
<reference evidence="2 3" key="1">
    <citation type="submission" date="2020-02" db="EMBL/GenBank/DDBJ databases">
        <title>Genome sequences of Thiorhodococcus mannitoliphagus and Thiorhodococcus minor, purple sulfur photosynthetic bacteria in the gammaproteobacterial family, Chromatiaceae.</title>
        <authorList>
            <person name="Aviles F.A."/>
            <person name="Meyer T.E."/>
            <person name="Kyndt J.A."/>
        </authorList>
    </citation>
    <scope>NUCLEOTIDE SEQUENCE [LARGE SCALE GENOMIC DNA]</scope>
    <source>
        <strain evidence="2 3">DSM 11518</strain>
    </source>
</reference>
<keyword evidence="3" id="KW-1185">Reference proteome</keyword>
<dbReference type="EMBL" id="JAAIJQ010000012">
    <property type="protein sequence ID" value="NEV61440.1"/>
    <property type="molecule type" value="Genomic_DNA"/>
</dbReference>
<feature type="domain" description="DUF58" evidence="1">
    <location>
        <begin position="197"/>
        <end position="377"/>
    </location>
</feature>
<organism evidence="2 3">
    <name type="scientific">Thiorhodococcus minor</name>
    <dbReference type="NCBI Taxonomy" id="57489"/>
    <lineage>
        <taxon>Bacteria</taxon>
        <taxon>Pseudomonadati</taxon>
        <taxon>Pseudomonadota</taxon>
        <taxon>Gammaproteobacteria</taxon>
        <taxon>Chromatiales</taxon>
        <taxon>Chromatiaceae</taxon>
        <taxon>Thiorhodococcus</taxon>
    </lineage>
</organism>
<evidence type="ECO:0000313" key="3">
    <source>
        <dbReference type="Proteomes" id="UP000483379"/>
    </source>
</evidence>
<dbReference type="PANTHER" id="PTHR33608:SF3">
    <property type="entry name" value="SLR2013 PROTEIN"/>
    <property type="match status" value="1"/>
</dbReference>